<reference evidence="1 2" key="1">
    <citation type="journal article" date="2019" name="Int. J. Syst. Evol. Microbiol.">
        <title>The Global Catalogue of Microorganisms (GCM) 10K type strain sequencing project: providing services to taxonomists for standard genome sequencing and annotation.</title>
        <authorList>
            <consortium name="The Broad Institute Genomics Platform"/>
            <consortium name="The Broad Institute Genome Sequencing Center for Infectious Disease"/>
            <person name="Wu L."/>
            <person name="Ma J."/>
        </authorList>
    </citation>
    <scope>NUCLEOTIDE SEQUENCE [LARGE SCALE GENOMIC DNA]</scope>
    <source>
        <strain evidence="1 2">CGMCC 1.12543</strain>
    </source>
</reference>
<dbReference type="AlphaFoldDB" id="A0ABD5RJF2"/>
<name>A0ABD5RJF2_9EURY</name>
<evidence type="ECO:0000313" key="2">
    <source>
        <dbReference type="Proteomes" id="UP001596099"/>
    </source>
</evidence>
<dbReference type="PROSITE" id="PS51257">
    <property type="entry name" value="PROKAR_LIPOPROTEIN"/>
    <property type="match status" value="1"/>
</dbReference>
<keyword evidence="2" id="KW-1185">Reference proteome</keyword>
<evidence type="ECO:0000313" key="1">
    <source>
        <dbReference type="EMBL" id="MFC5970545.1"/>
    </source>
</evidence>
<accession>A0ABD5RJF2</accession>
<proteinExistence type="predicted"/>
<dbReference type="RefSeq" id="WP_247419945.1">
    <property type="nucleotide sequence ID" value="NZ_JALLGW010000002.1"/>
</dbReference>
<sequence length="142" mass="15385">MKRRALLAVGCSAALALSGCIGNTNNPGGQTSTAAVESPSTENRTVTQFYRTAIYSKNYTNEAVEATVRLEGPQETLVHETLSLESGEDVRFNVELRHRVKYYVIVEVDSNPTQQPVTPDGGFGGIEVFFEDDGVAVGSVWK</sequence>
<organism evidence="1 2">
    <name type="scientific">Halomarina salina</name>
    <dbReference type="NCBI Taxonomy" id="1872699"/>
    <lineage>
        <taxon>Archaea</taxon>
        <taxon>Methanobacteriati</taxon>
        <taxon>Methanobacteriota</taxon>
        <taxon>Stenosarchaea group</taxon>
        <taxon>Halobacteria</taxon>
        <taxon>Halobacteriales</taxon>
        <taxon>Natronomonadaceae</taxon>
        <taxon>Halomarina</taxon>
    </lineage>
</organism>
<dbReference type="Proteomes" id="UP001596099">
    <property type="component" value="Unassembled WGS sequence"/>
</dbReference>
<evidence type="ECO:0008006" key="3">
    <source>
        <dbReference type="Google" id="ProtNLM"/>
    </source>
</evidence>
<protein>
    <recommendedName>
        <fullName evidence="3">Lipoprotein</fullName>
    </recommendedName>
</protein>
<gene>
    <name evidence="1" type="ORF">ACFPYI_04300</name>
</gene>
<dbReference type="EMBL" id="JBHSQH010000001">
    <property type="protein sequence ID" value="MFC5970545.1"/>
    <property type="molecule type" value="Genomic_DNA"/>
</dbReference>
<comment type="caution">
    <text evidence="1">The sequence shown here is derived from an EMBL/GenBank/DDBJ whole genome shotgun (WGS) entry which is preliminary data.</text>
</comment>